<dbReference type="Gene3D" id="3.40.50.410">
    <property type="entry name" value="von Willebrand factor, type A domain"/>
    <property type="match status" value="1"/>
</dbReference>
<evidence type="ECO:0000313" key="5">
    <source>
        <dbReference type="Proteomes" id="UP000253779"/>
    </source>
</evidence>
<name>A0AAD0VIC8_9ACTN</name>
<evidence type="ECO:0000256" key="1">
    <source>
        <dbReference type="SAM" id="MobiDB-lite"/>
    </source>
</evidence>
<dbReference type="SMART" id="SM00327">
    <property type="entry name" value="VWA"/>
    <property type="match status" value="1"/>
</dbReference>
<evidence type="ECO:0000256" key="2">
    <source>
        <dbReference type="SAM" id="SignalP"/>
    </source>
</evidence>
<organism evidence="4 5">
    <name type="scientific">Streptomyces cavourensis</name>
    <dbReference type="NCBI Taxonomy" id="67258"/>
    <lineage>
        <taxon>Bacteria</taxon>
        <taxon>Bacillati</taxon>
        <taxon>Actinomycetota</taxon>
        <taxon>Actinomycetes</taxon>
        <taxon>Kitasatosporales</taxon>
        <taxon>Streptomycetaceae</taxon>
        <taxon>Streptomyces</taxon>
    </lineage>
</organism>
<dbReference type="Gene3D" id="3.40.190.10">
    <property type="entry name" value="Periplasmic binding protein-like II"/>
    <property type="match status" value="1"/>
</dbReference>
<accession>A0AAD0VIC8</accession>
<dbReference type="PANTHER" id="PTHR10338:SF108">
    <property type="entry name" value="INTER-ALPHA-TRYPSIN INHIBITOR HEAVY CHAIN H4-LIKE PROTEIN"/>
    <property type="match status" value="1"/>
</dbReference>
<gene>
    <name evidence="4" type="ORF">DTW94_22150</name>
</gene>
<dbReference type="SUPFAM" id="SSF53850">
    <property type="entry name" value="Periplasmic binding protein-like II"/>
    <property type="match status" value="1"/>
</dbReference>
<feature type="domain" description="VWFA" evidence="3">
    <location>
        <begin position="348"/>
        <end position="526"/>
    </location>
</feature>
<reference evidence="4 5" key="1">
    <citation type="submission" date="2018-07" db="EMBL/GenBank/DDBJ databases">
        <title>Complete genome sequence of soil actinomycete Streptomyces cavourensis tj430.</title>
        <authorList>
            <person name="Wang P."/>
            <person name="Huang Y."/>
        </authorList>
    </citation>
    <scope>NUCLEOTIDE SEQUENCE [LARGE SCALE GENOMIC DNA]</scope>
    <source>
        <strain evidence="4 5">TJ430</strain>
    </source>
</reference>
<feature type="signal peptide" evidence="2">
    <location>
        <begin position="1"/>
        <end position="22"/>
    </location>
</feature>
<evidence type="ECO:0000259" key="3">
    <source>
        <dbReference type="PROSITE" id="PS50234"/>
    </source>
</evidence>
<dbReference type="Proteomes" id="UP000253779">
    <property type="component" value="Chromosome"/>
</dbReference>
<dbReference type="Pfam" id="PF13531">
    <property type="entry name" value="SBP_bac_11"/>
    <property type="match status" value="1"/>
</dbReference>
<dbReference type="CDD" id="cd00198">
    <property type="entry name" value="vWFA"/>
    <property type="match status" value="1"/>
</dbReference>
<dbReference type="SUPFAM" id="SSF53300">
    <property type="entry name" value="vWA-like"/>
    <property type="match status" value="1"/>
</dbReference>
<feature type="chain" id="PRO_5041968466" evidence="2">
    <location>
        <begin position="23"/>
        <end position="530"/>
    </location>
</feature>
<proteinExistence type="predicted"/>
<dbReference type="PROSITE" id="PS50234">
    <property type="entry name" value="VWFA"/>
    <property type="match status" value="1"/>
</dbReference>
<feature type="region of interest" description="Disordered" evidence="1">
    <location>
        <begin position="307"/>
        <end position="327"/>
    </location>
</feature>
<dbReference type="AlphaFoldDB" id="A0AAD0VIC8"/>
<dbReference type="InterPro" id="IPR050934">
    <property type="entry name" value="ITIH"/>
</dbReference>
<dbReference type="EMBL" id="CP030930">
    <property type="protein sequence ID" value="AXI75953.1"/>
    <property type="molecule type" value="Genomic_DNA"/>
</dbReference>
<dbReference type="RefSeq" id="WP_114934226.1">
    <property type="nucleotide sequence ID" value="NZ_CP030930.1"/>
</dbReference>
<keyword evidence="2" id="KW-0732">Signal</keyword>
<dbReference type="InterPro" id="IPR036465">
    <property type="entry name" value="vWFA_dom_sf"/>
</dbReference>
<protein>
    <submittedName>
        <fullName evidence="4">VWA domain-containing protein</fullName>
    </submittedName>
</protein>
<dbReference type="Pfam" id="PF13519">
    <property type="entry name" value="VWA_2"/>
    <property type="match status" value="1"/>
</dbReference>
<dbReference type="InterPro" id="IPR002035">
    <property type="entry name" value="VWF_A"/>
</dbReference>
<evidence type="ECO:0000313" key="4">
    <source>
        <dbReference type="EMBL" id="AXI75953.1"/>
    </source>
</evidence>
<dbReference type="PANTHER" id="PTHR10338">
    <property type="entry name" value="INTER-ALPHA-TRYPSIN INHIBITOR HEAVY CHAIN FAMILY MEMBER"/>
    <property type="match status" value="1"/>
</dbReference>
<sequence>MLAATAALAALLPLAACTPDPAGPAPESTDDGRPRSGTVRVLASSELADMEPLLEEARKATGITVRPTWTGTLDAVERLASGKADGAFDAVWLSSNDYLRLNPEAARRVTSETPLMTSPVALGVRPATVRRLGWDPERVSWAQVHRAVADGKLTYGMTDPKRSNSGFSALISVASGLSGAQAALTDADVRAATPKLKEFFAGQRLTSGSSGWLATAYTRRSTVDALINYESVLLSLDRDTGAGTGTGTDLTVIRPRDGVVTADYPLSTLTAAAPEAKDAVRALTEHLRSPAVQREITERTLRRPVVASARPAEPLSPEPRRELPFPGSRSVADGLLSAYEHQLRRPSRTVYVLDTSGSMKGKRLEQLKSALTGLTGDFRQREEVTLLPFGSSVKQVRTHTVDPADPAAGPAAIRADTAALTAEGNTAIYSSLAAAYDHLGPDTESAFTSIVLMTDGENTAGRSAADFTAFYRSLPPARQVTPVFPIVFGDSDRSELDRIAALTGGRLFDGTKEHGPGSLEGAFEEIRGYQ</sequence>